<dbReference type="AlphaFoldDB" id="A0A0A9AUV7"/>
<evidence type="ECO:0000313" key="2">
    <source>
        <dbReference type="EMBL" id="JAD52680.1"/>
    </source>
</evidence>
<sequence length="36" mass="4233">MKHVLNIYDHKPKAEQSGSMRASLDRHELDQISFSY</sequence>
<evidence type="ECO:0000256" key="1">
    <source>
        <dbReference type="SAM" id="MobiDB-lite"/>
    </source>
</evidence>
<dbReference type="EMBL" id="GBRH01245215">
    <property type="protein sequence ID" value="JAD52680.1"/>
    <property type="molecule type" value="Transcribed_RNA"/>
</dbReference>
<proteinExistence type="predicted"/>
<reference evidence="2" key="1">
    <citation type="submission" date="2014-09" db="EMBL/GenBank/DDBJ databases">
        <authorList>
            <person name="Magalhaes I.L.F."/>
            <person name="Oliveira U."/>
            <person name="Santos F.R."/>
            <person name="Vidigal T.H.D.A."/>
            <person name="Brescovit A.D."/>
            <person name="Santos A.J."/>
        </authorList>
    </citation>
    <scope>NUCLEOTIDE SEQUENCE</scope>
    <source>
        <tissue evidence="2">Shoot tissue taken approximately 20 cm above the soil surface</tissue>
    </source>
</reference>
<accession>A0A0A9AUV7</accession>
<protein>
    <submittedName>
        <fullName evidence="2">Uncharacterized protein</fullName>
    </submittedName>
</protein>
<name>A0A0A9AUV7_ARUDO</name>
<organism evidence="2">
    <name type="scientific">Arundo donax</name>
    <name type="common">Giant reed</name>
    <name type="synonym">Donax arundinaceus</name>
    <dbReference type="NCBI Taxonomy" id="35708"/>
    <lineage>
        <taxon>Eukaryota</taxon>
        <taxon>Viridiplantae</taxon>
        <taxon>Streptophyta</taxon>
        <taxon>Embryophyta</taxon>
        <taxon>Tracheophyta</taxon>
        <taxon>Spermatophyta</taxon>
        <taxon>Magnoliopsida</taxon>
        <taxon>Liliopsida</taxon>
        <taxon>Poales</taxon>
        <taxon>Poaceae</taxon>
        <taxon>PACMAD clade</taxon>
        <taxon>Arundinoideae</taxon>
        <taxon>Arundineae</taxon>
        <taxon>Arundo</taxon>
    </lineage>
</organism>
<reference evidence="2" key="2">
    <citation type="journal article" date="2015" name="Data Brief">
        <title>Shoot transcriptome of the giant reed, Arundo donax.</title>
        <authorList>
            <person name="Barrero R.A."/>
            <person name="Guerrero F.D."/>
            <person name="Moolhuijzen P."/>
            <person name="Goolsby J.A."/>
            <person name="Tidwell J."/>
            <person name="Bellgard S.E."/>
            <person name="Bellgard M.I."/>
        </authorList>
    </citation>
    <scope>NUCLEOTIDE SEQUENCE</scope>
    <source>
        <tissue evidence="2">Shoot tissue taken approximately 20 cm above the soil surface</tissue>
    </source>
</reference>
<feature type="region of interest" description="Disordered" evidence="1">
    <location>
        <begin position="1"/>
        <end position="23"/>
    </location>
</feature>